<reference evidence="2 3" key="1">
    <citation type="submission" date="2023-11" db="EMBL/GenBank/DDBJ databases">
        <authorList>
            <person name="Hedman E."/>
            <person name="Englund M."/>
            <person name="Stromberg M."/>
            <person name="Nyberg Akerstrom W."/>
            <person name="Nylinder S."/>
            <person name="Jareborg N."/>
            <person name="Kallberg Y."/>
            <person name="Kronander E."/>
        </authorList>
    </citation>
    <scope>NUCLEOTIDE SEQUENCE [LARGE SCALE GENOMIC DNA]</scope>
</reference>
<sequence length="174" mass="19737">MEKYAFPLYPITGRKRAFCIGLSRSEARSMLDENSVPGNNWSTYPCIVKRTCSTYKEARREVKAMENVTDTKEETQHTDVIQLSEINDVLDLSHLLQDGVNIAAISTPITVTNNNAMADRITLNDVNTSFLLKADDEVVKNQGKILEILQDVQSNQIKIIQQLVMHEVLLNELW</sequence>
<evidence type="ECO:0000313" key="2">
    <source>
        <dbReference type="EMBL" id="CAK1587689.1"/>
    </source>
</evidence>
<evidence type="ECO:0000313" key="3">
    <source>
        <dbReference type="Proteomes" id="UP001314205"/>
    </source>
</evidence>
<protein>
    <submittedName>
        <fullName evidence="2">Uncharacterized protein</fullName>
    </submittedName>
</protein>
<dbReference type="EMBL" id="CAVLGL010000082">
    <property type="protein sequence ID" value="CAK1587689.1"/>
    <property type="molecule type" value="Genomic_DNA"/>
</dbReference>
<name>A0AAV1KZU1_9NEOP</name>
<dbReference type="Proteomes" id="UP001314205">
    <property type="component" value="Unassembled WGS sequence"/>
</dbReference>
<dbReference type="AlphaFoldDB" id="A0AAV1KZU1"/>
<accession>A0AAV1KZU1</accession>
<evidence type="ECO:0000313" key="1">
    <source>
        <dbReference type="EMBL" id="CAK1587688.1"/>
    </source>
</evidence>
<gene>
    <name evidence="1" type="ORF">PARMNEM_LOCUS8436</name>
    <name evidence="2" type="ORF">PARMNEM_LOCUS8437</name>
</gene>
<keyword evidence="3" id="KW-1185">Reference proteome</keyword>
<dbReference type="EMBL" id="CAVLGL010000082">
    <property type="protein sequence ID" value="CAK1587688.1"/>
    <property type="molecule type" value="Genomic_DNA"/>
</dbReference>
<comment type="caution">
    <text evidence="2">The sequence shown here is derived from an EMBL/GenBank/DDBJ whole genome shotgun (WGS) entry which is preliminary data.</text>
</comment>
<proteinExistence type="predicted"/>
<organism evidence="2 3">
    <name type="scientific">Parnassius mnemosyne</name>
    <name type="common">clouded apollo</name>
    <dbReference type="NCBI Taxonomy" id="213953"/>
    <lineage>
        <taxon>Eukaryota</taxon>
        <taxon>Metazoa</taxon>
        <taxon>Ecdysozoa</taxon>
        <taxon>Arthropoda</taxon>
        <taxon>Hexapoda</taxon>
        <taxon>Insecta</taxon>
        <taxon>Pterygota</taxon>
        <taxon>Neoptera</taxon>
        <taxon>Endopterygota</taxon>
        <taxon>Lepidoptera</taxon>
        <taxon>Glossata</taxon>
        <taxon>Ditrysia</taxon>
        <taxon>Papilionoidea</taxon>
        <taxon>Papilionidae</taxon>
        <taxon>Parnassiinae</taxon>
        <taxon>Parnassini</taxon>
        <taxon>Parnassius</taxon>
        <taxon>Driopa</taxon>
    </lineage>
</organism>